<dbReference type="GO" id="GO:0030430">
    <property type="term" value="C:host cell cytoplasm"/>
    <property type="evidence" value="ECO:0007669"/>
    <property type="project" value="UniProtKB-SubCell"/>
</dbReference>
<keyword evidence="8" id="KW-0694">RNA-binding</keyword>
<keyword evidence="17" id="KW-1185">Reference proteome</keyword>
<dbReference type="OrthoDB" id="22890at10239"/>
<dbReference type="Proteomes" id="UP000154645">
    <property type="component" value="Segment"/>
</dbReference>
<evidence type="ECO:0000256" key="8">
    <source>
        <dbReference type="ARBA" id="ARBA00022884"/>
    </source>
</evidence>
<proteinExistence type="inferred from homology"/>
<evidence type="ECO:0000313" key="16">
    <source>
        <dbReference type="EMBL" id="AFH89676.1"/>
    </source>
</evidence>
<dbReference type="RefSeq" id="YP_009094273.1">
    <property type="nucleotide sequence ID" value="NC_025378.1"/>
</dbReference>
<dbReference type="GO" id="GO:0019013">
    <property type="term" value="C:viral nucleocapsid"/>
    <property type="evidence" value="ECO:0007669"/>
    <property type="project" value="UniProtKB-KW"/>
</dbReference>
<protein>
    <recommendedName>
        <fullName evidence="4">Nucleoprotein</fullName>
    </recommendedName>
    <alternativeName>
        <fullName evidence="12">Nucleocapsid protein</fullName>
    </alternativeName>
</protein>
<dbReference type="GO" id="GO:0019029">
    <property type="term" value="C:helical viral capsid"/>
    <property type="evidence" value="ECO:0007669"/>
    <property type="project" value="UniProtKB-KW"/>
</dbReference>
<comment type="similarity">
    <text evidence="3">Belongs to the vesiculovirus nucleocapsid protein family.</text>
</comment>
<keyword evidence="7" id="KW-0946">Virion</keyword>
<comment type="function">
    <text evidence="13">Encapsidates the genome in a ratio of one N per nine ribonucleotides, protecting it from nucleases. The encapsidated genomic RNA is termed the NC and serves as template for transcription and replication. The nucleocapsid is bullet-shaped with the tip containing 8 turns of a conical spiral before reaching the helical cylindrical trunk. Nucleocapsid assembly is concomitant with replication, therefore viral replication depends on the intracellular concentration of free N, termed N(0). All replicative products are resistant to nucleases.</text>
</comment>
<dbReference type="GO" id="GO:0003723">
    <property type="term" value="F:RNA binding"/>
    <property type="evidence" value="ECO:0007669"/>
    <property type="project" value="UniProtKB-KW"/>
</dbReference>
<dbReference type="SUPFAM" id="SSF140809">
    <property type="entry name" value="Rhabdovirus nucleoprotein-like"/>
    <property type="match status" value="1"/>
</dbReference>
<keyword evidence="10" id="KW-1035">Host cytoplasm</keyword>
<evidence type="ECO:0000313" key="17">
    <source>
        <dbReference type="Proteomes" id="UP000154645"/>
    </source>
</evidence>
<keyword evidence="6" id="KW-0167">Capsid protein</keyword>
<dbReference type="InterPro" id="IPR000448">
    <property type="entry name" value="Rhabdo_ncapsid"/>
</dbReference>
<keyword evidence="11" id="KW-0687">Ribonucleoprotein</keyword>
<dbReference type="Pfam" id="PF00945">
    <property type="entry name" value="Rhabdo_ncap"/>
    <property type="match status" value="1"/>
</dbReference>
<dbReference type="GeneID" id="20964569"/>
<evidence type="ECO:0000256" key="11">
    <source>
        <dbReference type="ARBA" id="ARBA00023274"/>
    </source>
</evidence>
<reference evidence="16 17" key="1">
    <citation type="journal article" date="2013" name="Virus Genes">
        <title>Genetic characterization of Yug Bogdanovac virus.</title>
        <authorList>
            <person name="Pfeffer M."/>
            <person name="Dilcher M."/>
            <person name="Tesh R.B."/>
            <person name="Hufert F.T."/>
            <person name="Weidmann M."/>
        </authorList>
    </citation>
    <scope>NUCLEOTIDE SEQUENCE [LARGE SCALE GENOMIC DNA]</scope>
</reference>
<evidence type="ECO:0000256" key="3">
    <source>
        <dbReference type="ARBA" id="ARBA00009733"/>
    </source>
</evidence>
<dbReference type="EMBL" id="JF911700">
    <property type="protein sequence ID" value="AFH89676.1"/>
    <property type="molecule type" value="Viral_cRNA"/>
</dbReference>
<sequence>MFSKIKHIASGADVEVRLPASEDPVEYPSEFFSKLQQKPKLYVADGHTVEQLRQFVEQGLISRNVNIVHINSYLYHVLKDTEALCDRDWTSFGINIGKAGSKVKIFDMLDVEYLENKPNAGQACPEACKDDDVWLPMYLLGLYRVGRATVPSYQNDLMEALNTQCKFRSPKFRELVQAQSDFYEAWSNDLNFTRIVAAVDMFFHRFKKHSDAGLRFGTIVSRFRDCASLSTFHHLVKITGLSLADVGSWILNDQVAREIIQMMRPGQEIDHADSYMPYLIDMGLSTKSPYSSVKNPCFHFWGQMTALLLRSSRAKHARVPDDIPYPSITNAALLFAYAVGRTSDIAQRFTTGDVYESSKKGGASKLLSVASVAEPETSEVIKWLAWWDDKGKSPTKEMESFARRAVHALTDLRANSIGKYAKTHFDQ</sequence>
<dbReference type="GO" id="GO:1990904">
    <property type="term" value="C:ribonucleoprotein complex"/>
    <property type="evidence" value="ECO:0007669"/>
    <property type="project" value="UniProtKB-KW"/>
</dbReference>
<evidence type="ECO:0000256" key="13">
    <source>
        <dbReference type="ARBA" id="ARBA00049977"/>
    </source>
</evidence>
<dbReference type="Gene3D" id="1.10.3570.10">
    <property type="entry name" value="Rhabdovirus nucleocapsid protein like domain"/>
    <property type="match status" value="1"/>
</dbReference>
<name>K4FL64_9RHAB</name>
<dbReference type="InterPro" id="IPR023330">
    <property type="entry name" value="Rhabdovirus_ncapsid_N"/>
</dbReference>
<keyword evidence="5" id="KW-1139">Helical capsid protein</keyword>
<evidence type="ECO:0000256" key="2">
    <source>
        <dbReference type="ARBA" id="ARBA00004328"/>
    </source>
</evidence>
<evidence type="ECO:0000256" key="14">
    <source>
        <dbReference type="ARBA" id="ARBA00050000"/>
    </source>
</evidence>
<evidence type="ECO:0000256" key="5">
    <source>
        <dbReference type="ARBA" id="ARBA00022497"/>
    </source>
</evidence>
<evidence type="ECO:0000256" key="12">
    <source>
        <dbReference type="ARBA" id="ARBA00033344"/>
    </source>
</evidence>
<evidence type="ECO:0000256" key="7">
    <source>
        <dbReference type="ARBA" id="ARBA00022844"/>
    </source>
</evidence>
<evidence type="ECO:0000256" key="9">
    <source>
        <dbReference type="ARBA" id="ARBA00023086"/>
    </source>
</evidence>
<evidence type="ECO:0000256" key="10">
    <source>
        <dbReference type="ARBA" id="ARBA00023200"/>
    </source>
</evidence>
<comment type="subcellular location">
    <subcellularLocation>
        <location evidence="1">Host cytoplasm</location>
    </subcellularLocation>
    <subcellularLocation>
        <location evidence="2">Virion</location>
    </subcellularLocation>
</comment>
<keyword evidence="9 16" id="KW-0543">Viral nucleoprotein</keyword>
<evidence type="ECO:0000259" key="15">
    <source>
        <dbReference type="Pfam" id="PF00945"/>
    </source>
</evidence>
<comment type="subunit">
    <text evidence="14">Homomultimerizes to form the nucleocapsid. Binds to viral genomic RNA; this interaction contributes to the virion assembly. N in the nucleocapsid interacts (via C-terminus) with the P protein (via C-terminus); this interaction allows to package the L polymerase in the virion and positions the polymerase on the template, since P acts as a bridge between N and L. N(0) interacts with the P protein; this interaction prevents the uncontrolled aggregation of N(0). Interacts with the matrix protein (inner layer); this interaction contributes to the virion assembly. Interacts with the L polymerase.</text>
</comment>
<feature type="domain" description="Rhabdovirus nucleocapsid" evidence="15">
    <location>
        <begin position="14"/>
        <end position="408"/>
    </location>
</feature>
<accession>K4FL64</accession>
<dbReference type="Gene3D" id="1.10.3610.10">
    <property type="entry name" value="Nucleoprotein"/>
    <property type="match status" value="1"/>
</dbReference>
<evidence type="ECO:0000256" key="6">
    <source>
        <dbReference type="ARBA" id="ARBA00022561"/>
    </source>
</evidence>
<organism evidence="16 17">
    <name type="scientific">Vesiculovirus bogdanovac</name>
    <dbReference type="NCBI Taxonomy" id="1972567"/>
    <lineage>
        <taxon>Viruses</taxon>
        <taxon>Riboviria</taxon>
        <taxon>Orthornavirae</taxon>
        <taxon>Negarnaviricota</taxon>
        <taxon>Haploviricotina</taxon>
        <taxon>Monjiviricetes</taxon>
        <taxon>Mononegavirales</taxon>
        <taxon>Rhabdoviridae</taxon>
        <taxon>Alpharhabdovirinae</taxon>
        <taxon>Vesiculovirus</taxon>
    </lineage>
</organism>
<dbReference type="KEGG" id="vg:20964569"/>
<evidence type="ECO:0000256" key="1">
    <source>
        <dbReference type="ARBA" id="ARBA00004192"/>
    </source>
</evidence>
<evidence type="ECO:0000256" key="4">
    <source>
        <dbReference type="ARBA" id="ARBA00014389"/>
    </source>
</evidence>
<dbReference type="InterPro" id="IPR035961">
    <property type="entry name" value="Rhabdovirus_nucleoprotein-like"/>
</dbReference>
<dbReference type="InterPro" id="IPR023331">
    <property type="entry name" value="Rhabdovirus_ncapsid_C"/>
</dbReference>